<evidence type="ECO:0000313" key="2">
    <source>
        <dbReference type="Proteomes" id="UP000824782"/>
    </source>
</evidence>
<gene>
    <name evidence="1" type="ORF">GDO81_009335</name>
</gene>
<organism evidence="1 2">
    <name type="scientific">Engystomops pustulosus</name>
    <name type="common">Tungara frog</name>
    <name type="synonym">Physalaemus pustulosus</name>
    <dbReference type="NCBI Taxonomy" id="76066"/>
    <lineage>
        <taxon>Eukaryota</taxon>
        <taxon>Metazoa</taxon>
        <taxon>Chordata</taxon>
        <taxon>Craniata</taxon>
        <taxon>Vertebrata</taxon>
        <taxon>Euteleostomi</taxon>
        <taxon>Amphibia</taxon>
        <taxon>Batrachia</taxon>
        <taxon>Anura</taxon>
        <taxon>Neobatrachia</taxon>
        <taxon>Hyloidea</taxon>
        <taxon>Leptodactylidae</taxon>
        <taxon>Leiuperinae</taxon>
        <taxon>Engystomops</taxon>
    </lineage>
</organism>
<name>A0AAV7BQY6_ENGPU</name>
<reference evidence="1" key="1">
    <citation type="thesis" date="2020" institute="ProQuest LLC" country="789 East Eisenhower Parkway, Ann Arbor, MI, USA">
        <title>Comparative Genomics and Chromosome Evolution.</title>
        <authorList>
            <person name="Mudd A.B."/>
        </authorList>
    </citation>
    <scope>NUCLEOTIDE SEQUENCE</scope>
    <source>
        <strain evidence="1">237g6f4</strain>
        <tissue evidence="1">Blood</tissue>
    </source>
</reference>
<evidence type="ECO:0000313" key="1">
    <source>
        <dbReference type="EMBL" id="KAG8574787.1"/>
    </source>
</evidence>
<sequence length="93" mass="10513">MQPPALKAGVFGEGVERNQDWTQTGQVWVWGLLDTTPDMGEHIVSSLFLLLAWNTELEKFGRLIHGSIRFSVQNDPDRFLSPVLSPYPETVLM</sequence>
<dbReference type="Proteomes" id="UP000824782">
    <property type="component" value="Unassembled WGS sequence"/>
</dbReference>
<proteinExistence type="predicted"/>
<comment type="caution">
    <text evidence="1">The sequence shown here is derived from an EMBL/GenBank/DDBJ whole genome shotgun (WGS) entry which is preliminary data.</text>
</comment>
<keyword evidence="2" id="KW-1185">Reference proteome</keyword>
<protein>
    <submittedName>
        <fullName evidence="1">Uncharacterized protein</fullName>
    </submittedName>
</protein>
<dbReference type="AlphaFoldDB" id="A0AAV7BQY6"/>
<accession>A0AAV7BQY6</accession>
<dbReference type="EMBL" id="WNYA01000004">
    <property type="protein sequence ID" value="KAG8574787.1"/>
    <property type="molecule type" value="Genomic_DNA"/>
</dbReference>